<keyword evidence="4 10" id="KW-0812">Transmembrane</keyword>
<reference evidence="12" key="1">
    <citation type="journal article" date="2020" name="Stud. Mycol.">
        <title>101 Dothideomycetes genomes: a test case for predicting lifestyles and emergence of pathogens.</title>
        <authorList>
            <person name="Haridas S."/>
            <person name="Albert R."/>
            <person name="Binder M."/>
            <person name="Bloem J."/>
            <person name="Labutti K."/>
            <person name="Salamov A."/>
            <person name="Andreopoulos B."/>
            <person name="Baker S."/>
            <person name="Barry K."/>
            <person name="Bills G."/>
            <person name="Bluhm B."/>
            <person name="Cannon C."/>
            <person name="Castanera R."/>
            <person name="Culley D."/>
            <person name="Daum C."/>
            <person name="Ezra D."/>
            <person name="Gonzalez J."/>
            <person name="Henrissat B."/>
            <person name="Kuo A."/>
            <person name="Liang C."/>
            <person name="Lipzen A."/>
            <person name="Lutzoni F."/>
            <person name="Magnuson J."/>
            <person name="Mondo S."/>
            <person name="Nolan M."/>
            <person name="Ohm R."/>
            <person name="Pangilinan J."/>
            <person name="Park H.-J."/>
            <person name="Ramirez L."/>
            <person name="Alfaro M."/>
            <person name="Sun H."/>
            <person name="Tritt A."/>
            <person name="Yoshinaga Y."/>
            <person name="Zwiers L.-H."/>
            <person name="Turgeon B."/>
            <person name="Goodwin S."/>
            <person name="Spatafora J."/>
            <person name="Crous P."/>
            <person name="Grigoriev I."/>
        </authorList>
    </citation>
    <scope>NUCLEOTIDE SEQUENCE</scope>
    <source>
        <strain evidence="12">CBS 262.69</strain>
    </source>
</reference>
<accession>A0A6G1HSR8</accession>
<keyword evidence="13" id="KW-1185">Reference proteome</keyword>
<dbReference type="InterPro" id="IPR018108">
    <property type="entry name" value="MCP_transmembrane"/>
</dbReference>
<evidence type="ECO:0000256" key="7">
    <source>
        <dbReference type="ARBA" id="ARBA00022989"/>
    </source>
</evidence>
<dbReference type="InterPro" id="IPR050567">
    <property type="entry name" value="Mitochondrial_Carrier"/>
</dbReference>
<dbReference type="AlphaFoldDB" id="A0A6G1HSR8"/>
<comment type="subcellular location">
    <subcellularLocation>
        <location evidence="1">Mitochondrion membrane</location>
        <topology evidence="1">Multi-pass membrane protein</topology>
    </subcellularLocation>
</comment>
<feature type="repeat" description="Solcar" evidence="10">
    <location>
        <begin position="7"/>
        <end position="89"/>
    </location>
</feature>
<evidence type="ECO:0000256" key="9">
    <source>
        <dbReference type="ARBA" id="ARBA00023136"/>
    </source>
</evidence>
<keyword evidence="3 11" id="KW-0813">Transport</keyword>
<feature type="repeat" description="Solcar" evidence="10">
    <location>
        <begin position="227"/>
        <end position="309"/>
    </location>
</feature>
<dbReference type="OrthoDB" id="2382881at2759"/>
<dbReference type="PANTHER" id="PTHR45624">
    <property type="entry name" value="MITOCHONDRIAL BASIC AMINO ACIDS TRANSPORTER-RELATED"/>
    <property type="match status" value="1"/>
</dbReference>
<keyword evidence="7" id="KW-1133">Transmembrane helix</keyword>
<evidence type="ECO:0000256" key="5">
    <source>
        <dbReference type="ARBA" id="ARBA00022737"/>
    </source>
</evidence>
<evidence type="ECO:0000256" key="2">
    <source>
        <dbReference type="ARBA" id="ARBA00006375"/>
    </source>
</evidence>
<dbReference type="EMBL" id="ML996698">
    <property type="protein sequence ID" value="KAF2398964.1"/>
    <property type="molecule type" value="Genomic_DNA"/>
</dbReference>
<dbReference type="Proteomes" id="UP000799640">
    <property type="component" value="Unassembled WGS sequence"/>
</dbReference>
<dbReference type="PROSITE" id="PS50920">
    <property type="entry name" value="SOLCAR"/>
    <property type="match status" value="3"/>
</dbReference>
<evidence type="ECO:0000256" key="1">
    <source>
        <dbReference type="ARBA" id="ARBA00004225"/>
    </source>
</evidence>
<dbReference type="PANTHER" id="PTHR45624:SF9">
    <property type="entry name" value="CARRIER PROTEIN, PUTATIVE (AFU_ORTHOLOGUE AFUA_4G06390)-RELATED"/>
    <property type="match status" value="1"/>
</dbReference>
<evidence type="ECO:0000256" key="11">
    <source>
        <dbReference type="RuleBase" id="RU000488"/>
    </source>
</evidence>
<gene>
    <name evidence="12" type="ORF">EJ06DRAFT_479167</name>
</gene>
<dbReference type="Gene3D" id="1.50.40.10">
    <property type="entry name" value="Mitochondrial carrier domain"/>
    <property type="match status" value="1"/>
</dbReference>
<evidence type="ECO:0000313" key="13">
    <source>
        <dbReference type="Proteomes" id="UP000799640"/>
    </source>
</evidence>
<comment type="similarity">
    <text evidence="2 11">Belongs to the mitochondrial carrier (TC 2.A.29) family.</text>
</comment>
<evidence type="ECO:0000256" key="4">
    <source>
        <dbReference type="ARBA" id="ARBA00022692"/>
    </source>
</evidence>
<dbReference type="GO" id="GO:0022857">
    <property type="term" value="F:transmembrane transporter activity"/>
    <property type="evidence" value="ECO:0007669"/>
    <property type="project" value="TreeGrafter"/>
</dbReference>
<dbReference type="GO" id="GO:0031966">
    <property type="term" value="C:mitochondrial membrane"/>
    <property type="evidence" value="ECO:0007669"/>
    <property type="project" value="UniProtKB-SubCell"/>
</dbReference>
<keyword evidence="9 10" id="KW-0472">Membrane</keyword>
<protein>
    <submittedName>
        <fullName evidence="12">Mitochondrial carrier</fullName>
    </submittedName>
</protein>
<organism evidence="12 13">
    <name type="scientific">Trichodelitschia bisporula</name>
    <dbReference type="NCBI Taxonomy" id="703511"/>
    <lineage>
        <taxon>Eukaryota</taxon>
        <taxon>Fungi</taxon>
        <taxon>Dikarya</taxon>
        <taxon>Ascomycota</taxon>
        <taxon>Pezizomycotina</taxon>
        <taxon>Dothideomycetes</taxon>
        <taxon>Dothideomycetes incertae sedis</taxon>
        <taxon>Phaeotrichales</taxon>
        <taxon>Phaeotrichaceae</taxon>
        <taxon>Trichodelitschia</taxon>
    </lineage>
</organism>
<name>A0A6G1HSR8_9PEZI</name>
<keyword evidence="5" id="KW-0677">Repeat</keyword>
<keyword evidence="6" id="KW-0999">Mitochondrion inner membrane</keyword>
<feature type="repeat" description="Solcar" evidence="10">
    <location>
        <begin position="116"/>
        <end position="217"/>
    </location>
</feature>
<proteinExistence type="inferred from homology"/>
<dbReference type="Pfam" id="PF00153">
    <property type="entry name" value="Mito_carr"/>
    <property type="match status" value="3"/>
</dbReference>
<keyword evidence="8" id="KW-0496">Mitochondrion</keyword>
<evidence type="ECO:0000313" key="12">
    <source>
        <dbReference type="EMBL" id="KAF2398964.1"/>
    </source>
</evidence>
<sequence length="318" mass="36085">MQARLFVKRHRTEVAAGTSSLVSSLLSYPLDSVKTRMQAYNFKSFWSCVEHTYKNERVHGFWRGVWSPLLSITLVRTCSFSVYQQAKYTYDAWFQRMLGVSPLRIANTQGAYPTLSTMLCFAAAGATAGASIVVLACPFELTKNAQQISVLMDRNTKSTVEEEIRRNYKNRGTFRTAQAIVAHRGFAGLYSGFQYHLLRDTFGTAIYFTTYESCKQLLANARGNSPTDPKAVILSGGFCGLISWLLTYPIDTAKTAYQRNCLSMHKDNTENIRIRFFRRSEYRGLLVSVSRSCILNAMFFSGFELIKKQINKLEVEEL</sequence>
<evidence type="ECO:0000256" key="10">
    <source>
        <dbReference type="PROSITE-ProRule" id="PRU00282"/>
    </source>
</evidence>
<dbReference type="SUPFAM" id="SSF103506">
    <property type="entry name" value="Mitochondrial carrier"/>
    <property type="match status" value="1"/>
</dbReference>
<evidence type="ECO:0000256" key="8">
    <source>
        <dbReference type="ARBA" id="ARBA00023128"/>
    </source>
</evidence>
<dbReference type="InterPro" id="IPR023395">
    <property type="entry name" value="MCP_dom_sf"/>
</dbReference>
<evidence type="ECO:0000256" key="6">
    <source>
        <dbReference type="ARBA" id="ARBA00022792"/>
    </source>
</evidence>
<evidence type="ECO:0000256" key="3">
    <source>
        <dbReference type="ARBA" id="ARBA00022448"/>
    </source>
</evidence>